<dbReference type="Pfam" id="PF17164">
    <property type="entry name" value="DUF5122"/>
    <property type="match status" value="2"/>
</dbReference>
<dbReference type="InterPro" id="IPR013431">
    <property type="entry name" value="Delta_60_rpt"/>
</dbReference>
<evidence type="ECO:0000313" key="3">
    <source>
        <dbReference type="EMBL" id="GEP97380.1"/>
    </source>
</evidence>
<evidence type="ECO:0000259" key="2">
    <source>
        <dbReference type="Pfam" id="PF16400"/>
    </source>
</evidence>
<protein>
    <recommendedName>
        <fullName evidence="2">DUF5008 domain-containing protein</fullName>
    </recommendedName>
</protein>
<feature type="chain" id="PRO_5021954851" description="DUF5008 domain-containing protein" evidence="1">
    <location>
        <begin position="31"/>
        <end position="537"/>
    </location>
</feature>
<dbReference type="InterPro" id="IPR032175">
    <property type="entry name" value="DUF5008"/>
</dbReference>
<dbReference type="PROSITE" id="PS51257">
    <property type="entry name" value="PROKAR_LIPOPROTEIN"/>
    <property type="match status" value="1"/>
</dbReference>
<dbReference type="AlphaFoldDB" id="A0A512RNU7"/>
<gene>
    <name evidence="3" type="ORF">CCY01nite_36400</name>
</gene>
<dbReference type="OrthoDB" id="9805017at2"/>
<dbReference type="Gene3D" id="2.60.40.10">
    <property type="entry name" value="Immunoglobulins"/>
    <property type="match status" value="1"/>
</dbReference>
<dbReference type="NCBIfam" id="TIGR02608">
    <property type="entry name" value="delta_60_rpt"/>
    <property type="match status" value="3"/>
</dbReference>
<reference evidence="3 4" key="1">
    <citation type="submission" date="2019-07" db="EMBL/GenBank/DDBJ databases">
        <title>Whole genome shotgun sequence of Chitinophaga cymbidii NBRC 109752.</title>
        <authorList>
            <person name="Hosoyama A."/>
            <person name="Uohara A."/>
            <person name="Ohji S."/>
            <person name="Ichikawa N."/>
        </authorList>
    </citation>
    <scope>NUCLEOTIDE SEQUENCE [LARGE SCALE GENOMIC DNA]</scope>
    <source>
        <strain evidence="3 4">NBRC 109752</strain>
    </source>
</reference>
<comment type="caution">
    <text evidence="3">The sequence shown here is derived from an EMBL/GenBank/DDBJ whole genome shotgun (WGS) entry which is preliminary data.</text>
</comment>
<organism evidence="3 4">
    <name type="scientific">Chitinophaga cymbidii</name>
    <dbReference type="NCBI Taxonomy" id="1096750"/>
    <lineage>
        <taxon>Bacteria</taxon>
        <taxon>Pseudomonadati</taxon>
        <taxon>Bacteroidota</taxon>
        <taxon>Chitinophagia</taxon>
        <taxon>Chitinophagales</taxon>
        <taxon>Chitinophagaceae</taxon>
        <taxon>Chitinophaga</taxon>
    </lineage>
</organism>
<feature type="domain" description="DUF5008" evidence="2">
    <location>
        <begin position="37"/>
        <end position="125"/>
    </location>
</feature>
<keyword evidence="1" id="KW-0732">Signal</keyword>
<dbReference type="Pfam" id="PF16400">
    <property type="entry name" value="DUF5008"/>
    <property type="match status" value="1"/>
</dbReference>
<sequence>MIDKNRTTNMKLTKYTGLALLAFGVFMACKKDNKTFPDPYAGGRKPLGVQLSTDPPTPGDGAPGTVIRFKATGLVPHKDSISFNFNSEAGEIVSVDSAGIQVKVPATASTGVSSITIGDQIFFGPVFSVKGKLEVDPNFKVVTGSNNRISDVYQYPDGRLLFTGYFSDFDRKGVVKPLNRIVLTSRDGEVDRTLLSGKGADGGLSSIAVLPNGKLVIAGGFSSYDIHQAEMRNITVLNNNGSLDTATVNTFTKQDTLPAFNGGTDGGIDKVFVHNNMITAVGGFNYYLQYVYDKSDYLMERDSLITDSTMVRQLIRFYPDGSLDSSFNYDLARHRSFDGANGPIFDAFMQDDGKLIIVGRFTRYNGQDAPFIARLNTDGSLDAGFGGLGADNGIGSIRYNAVTQKYILAGNFRKFNGQDYNGLVLLNKDGTVDPTFQPLPMGNNDSYFHAQQLNNGLIVVNGYFRNYGPVHRTGLMILNPDGTLATGYNNVGDFEGSLSKVFETKNSSGQTQALLLGSFYRFNEKDAGNIIRLLLKE</sequence>
<feature type="signal peptide" evidence="1">
    <location>
        <begin position="1"/>
        <end position="30"/>
    </location>
</feature>
<dbReference type="InterPro" id="IPR013783">
    <property type="entry name" value="Ig-like_fold"/>
</dbReference>
<dbReference type="SUPFAM" id="SSF101898">
    <property type="entry name" value="NHL repeat"/>
    <property type="match status" value="1"/>
</dbReference>
<proteinExistence type="predicted"/>
<evidence type="ECO:0000313" key="4">
    <source>
        <dbReference type="Proteomes" id="UP000321436"/>
    </source>
</evidence>
<name>A0A512RNU7_9BACT</name>
<accession>A0A512RNU7</accession>
<dbReference type="EMBL" id="BKAU01000004">
    <property type="protein sequence ID" value="GEP97380.1"/>
    <property type="molecule type" value="Genomic_DNA"/>
</dbReference>
<keyword evidence="4" id="KW-1185">Reference proteome</keyword>
<evidence type="ECO:0000256" key="1">
    <source>
        <dbReference type="SAM" id="SignalP"/>
    </source>
</evidence>
<dbReference type="Gene3D" id="2.80.10.50">
    <property type="match status" value="3"/>
</dbReference>
<dbReference type="Proteomes" id="UP000321436">
    <property type="component" value="Unassembled WGS sequence"/>
</dbReference>